<dbReference type="InterPro" id="IPR045153">
    <property type="entry name" value="Est1/Ebs1-like"/>
</dbReference>
<dbReference type="Proteomes" id="UP000285301">
    <property type="component" value="Unassembled WGS sequence"/>
</dbReference>
<dbReference type="GO" id="GO:0042162">
    <property type="term" value="F:telomeric DNA binding"/>
    <property type="evidence" value="ECO:0007669"/>
    <property type="project" value="TreeGrafter"/>
</dbReference>
<keyword evidence="1" id="KW-0866">Nonsense-mediated mRNA decay</keyword>
<dbReference type="Pfam" id="PF10373">
    <property type="entry name" value="EST1_DNA_bind"/>
    <property type="match status" value="1"/>
</dbReference>
<dbReference type="PANTHER" id="PTHR15696">
    <property type="entry name" value="SMG-7 SUPPRESSOR WITH MORPHOLOGICAL EFFECT ON GENITALIA PROTEIN 7"/>
    <property type="match status" value="1"/>
</dbReference>
<dbReference type="PANTHER" id="PTHR15696:SF7">
    <property type="entry name" value="NONSENSE-MEDIATED MRNA DECAY FACTOR"/>
    <property type="match status" value="1"/>
</dbReference>
<evidence type="ECO:0000256" key="1">
    <source>
        <dbReference type="ARBA" id="ARBA00023161"/>
    </source>
</evidence>
<dbReference type="Gene3D" id="1.25.40.10">
    <property type="entry name" value="Tetratricopeptide repeat domain"/>
    <property type="match status" value="1"/>
</dbReference>
<dbReference type="AlphaFoldDB" id="A0A3S4RII0"/>
<name>A0A3S4RII0_9ACAR</name>
<gene>
    <name evidence="4" type="ORF">B4U79_02351</name>
</gene>
<feature type="domain" description="Telomerase activating protein Est1-like N-terminal" evidence="3">
    <location>
        <begin position="53"/>
        <end position="163"/>
    </location>
</feature>
<dbReference type="InterPro" id="IPR011990">
    <property type="entry name" value="TPR-like_helical_dom_sf"/>
</dbReference>
<dbReference type="SUPFAM" id="SSF48452">
    <property type="entry name" value="TPR-like"/>
    <property type="match status" value="1"/>
</dbReference>
<dbReference type="EMBL" id="NCKU01000199">
    <property type="protein sequence ID" value="RWS16630.1"/>
    <property type="molecule type" value="Genomic_DNA"/>
</dbReference>
<dbReference type="GO" id="GO:0070034">
    <property type="term" value="F:telomerase RNA binding"/>
    <property type="evidence" value="ECO:0007669"/>
    <property type="project" value="TreeGrafter"/>
</dbReference>
<dbReference type="InterPro" id="IPR019458">
    <property type="entry name" value="Est1-like_N"/>
</dbReference>
<proteinExistence type="predicted"/>
<keyword evidence="5" id="KW-1185">Reference proteome</keyword>
<sequence length="904" mass="102901">NIGDICRKLEEIVAKCASIGELFARHAIDLRIRLKEHSETLLFKDPQNYGRKSEELFWRRNYHDFMLCYKRFKKDVTSEEVVLLETHFISGIGHYDSAIRKFAAEFGLDLSNVLLEVDNHFNHSEEEERVDTSLYSEREVEAAKLCIHRMFICLGDIFRYLDELGFSSNHVMAIKWYNIAISYNPSIGMPYNQLGTLSGGCNHGLDAAYYYMRCALTEKPFDGAESNLIHLLNATTKGVKETRDSNHESVNLVKQAISRFLLVANDLWNHSFGGQNLISNIHDCFVSLKQAIELPVKLSTPNKPTFLDTSSLFKIGVSILMLISKLERNGVVSGPMHSAAIAFALNFLFLIIASCTQKIREKFEKGSDLSKPAQTIINGNTKLSSNSQFASKENTPELSPRRTLSRLRRRKAAIKYDDIDITCFDFDDDDSELSELEETALSTIDALEISSDISESGSVCDENDFKNHLNSSDDDSQGATRSNTESYAEVEGILQYVYYETSLAIVKVYCDWLRFNQPLMTFCVKTFPNLFSNFADLLNILLAVEAKSILSNKRLQELKYTDLNWEQKYPLTVDHALRKFPLLDKLHSKFIDFSSKRQLNGDEMGFLCIENLLSFGHFVINNVNKCTLKFDSFTKRFMVTGERNGSVNNVCPTFFQETTANGLSDSEPYLSPNGDCLSPNPKNGVNIQIANNSLNNSLSPDYASNDLNKQKQMMRNMAHLWLKSEVSKLEKTVKGGRILQLSPYVVIDSSAYFDHLNLVKDLVFAKRFIVVVPKITHLDQKKKVSANAREAIRWLESEAQRGNRFLKFQRENERFSLAPIKYPRRKDKDSYNFFILLEYCNFLHQLNSSQINNKNEEVAMVTLLFSSSNTFPTNADALVKSVGISMENIELFVSKWRASVKAKT</sequence>
<protein>
    <submittedName>
        <fullName evidence="4">Protein SMG5-like protein</fullName>
    </submittedName>
</protein>
<dbReference type="GO" id="GO:0005697">
    <property type="term" value="C:telomerase holoenzyme complex"/>
    <property type="evidence" value="ECO:0007669"/>
    <property type="project" value="TreeGrafter"/>
</dbReference>
<dbReference type="GO" id="GO:0000184">
    <property type="term" value="P:nuclear-transcribed mRNA catabolic process, nonsense-mediated decay"/>
    <property type="evidence" value="ECO:0007669"/>
    <property type="project" value="UniProtKB-KW"/>
</dbReference>
<feature type="non-terminal residue" evidence="4">
    <location>
        <position position="1"/>
    </location>
</feature>
<organism evidence="4 5">
    <name type="scientific">Dinothrombium tinctorium</name>
    <dbReference type="NCBI Taxonomy" id="1965070"/>
    <lineage>
        <taxon>Eukaryota</taxon>
        <taxon>Metazoa</taxon>
        <taxon>Ecdysozoa</taxon>
        <taxon>Arthropoda</taxon>
        <taxon>Chelicerata</taxon>
        <taxon>Arachnida</taxon>
        <taxon>Acari</taxon>
        <taxon>Acariformes</taxon>
        <taxon>Trombidiformes</taxon>
        <taxon>Prostigmata</taxon>
        <taxon>Anystina</taxon>
        <taxon>Parasitengona</taxon>
        <taxon>Trombidioidea</taxon>
        <taxon>Trombidiidae</taxon>
        <taxon>Dinothrombium</taxon>
    </lineage>
</organism>
<comment type="caution">
    <text evidence="4">The sequence shown here is derived from an EMBL/GenBank/DDBJ whole genome shotgun (WGS) entry which is preliminary data.</text>
</comment>
<feature type="non-terminal residue" evidence="4">
    <location>
        <position position="904"/>
    </location>
</feature>
<dbReference type="OrthoDB" id="5920073at2759"/>
<evidence type="ECO:0000313" key="4">
    <source>
        <dbReference type="EMBL" id="RWS16630.1"/>
    </source>
</evidence>
<dbReference type="InterPro" id="IPR018834">
    <property type="entry name" value="DNA/RNA-bd_Est1-type"/>
</dbReference>
<reference evidence="4 5" key="1">
    <citation type="journal article" date="2018" name="Gigascience">
        <title>Genomes of trombidid mites reveal novel predicted allergens and laterally-transferred genes associated with secondary metabolism.</title>
        <authorList>
            <person name="Dong X."/>
            <person name="Chaisiri K."/>
            <person name="Xia D."/>
            <person name="Armstrong S.D."/>
            <person name="Fang Y."/>
            <person name="Donnelly M.J."/>
            <person name="Kadowaki T."/>
            <person name="McGarry J.W."/>
            <person name="Darby A.C."/>
            <person name="Makepeace B.L."/>
        </authorList>
    </citation>
    <scope>NUCLEOTIDE SEQUENCE [LARGE SCALE GENOMIC DNA]</scope>
    <source>
        <strain evidence="4">UoL-WK</strain>
    </source>
</reference>
<accession>A0A3S4RII0</accession>
<feature type="domain" description="DNA/RNA-binding" evidence="2">
    <location>
        <begin position="173"/>
        <end position="364"/>
    </location>
</feature>
<evidence type="ECO:0000259" key="2">
    <source>
        <dbReference type="Pfam" id="PF10373"/>
    </source>
</evidence>
<dbReference type="Gene3D" id="3.40.50.1010">
    <property type="entry name" value="5'-nuclease"/>
    <property type="match status" value="1"/>
</dbReference>
<evidence type="ECO:0000259" key="3">
    <source>
        <dbReference type="Pfam" id="PF10374"/>
    </source>
</evidence>
<dbReference type="Pfam" id="PF10374">
    <property type="entry name" value="EST1"/>
    <property type="match status" value="1"/>
</dbReference>
<dbReference type="STRING" id="1965070.A0A3S4RII0"/>
<evidence type="ECO:0000313" key="5">
    <source>
        <dbReference type="Proteomes" id="UP000285301"/>
    </source>
</evidence>